<protein>
    <submittedName>
        <fullName evidence="2">Uncharacterized protein</fullName>
    </submittedName>
</protein>
<feature type="region of interest" description="Disordered" evidence="1">
    <location>
        <begin position="15"/>
        <end position="36"/>
    </location>
</feature>
<gene>
    <name evidence="2" type="ORF">MELLADRAFT_113769</name>
</gene>
<dbReference type="KEGG" id="mlr:MELLADRAFT_113769"/>
<dbReference type="VEuPathDB" id="FungiDB:MELLADRAFT_113769"/>
<sequence>MWNLFHVQLGHNHGPMIAPSDLEHPPPPDSKPTTSSIIKATDINSVGQSLTPACHAFNYSGLNNKELNLALQFLNDSRLQDRVGDLILGGANDTNMKKTITINNVIQDFEDEPVPKDKGVQAPIGVAEANSCADANIASITNLVSKQASTSALIDDRAPIKKNKKQLMDDRAPIKKVVAYHLTQNSHVKLRKNISNGIFSWVFGYFEAQ</sequence>
<evidence type="ECO:0000256" key="1">
    <source>
        <dbReference type="SAM" id="MobiDB-lite"/>
    </source>
</evidence>
<evidence type="ECO:0000313" key="3">
    <source>
        <dbReference type="Proteomes" id="UP000001072"/>
    </source>
</evidence>
<dbReference type="EMBL" id="GL883183">
    <property type="protein sequence ID" value="EGF98174.1"/>
    <property type="molecule type" value="Genomic_DNA"/>
</dbReference>
<dbReference type="HOGENOM" id="CLU_1315655_0_0_1"/>
<evidence type="ECO:0000313" key="2">
    <source>
        <dbReference type="EMBL" id="EGF98174.1"/>
    </source>
</evidence>
<accession>F4SB04</accession>
<keyword evidence="3" id="KW-1185">Reference proteome</keyword>
<dbReference type="InParanoid" id="F4SB04"/>
<dbReference type="GeneID" id="18925092"/>
<proteinExistence type="predicted"/>
<name>F4SB04_MELLP</name>
<reference evidence="3" key="1">
    <citation type="journal article" date="2011" name="Proc. Natl. Acad. Sci. U.S.A.">
        <title>Obligate biotrophy features unraveled by the genomic analysis of rust fungi.</title>
        <authorList>
            <person name="Duplessis S."/>
            <person name="Cuomo C.A."/>
            <person name="Lin Y.-C."/>
            <person name="Aerts A."/>
            <person name="Tisserant E."/>
            <person name="Veneault-Fourrey C."/>
            <person name="Joly D.L."/>
            <person name="Hacquard S."/>
            <person name="Amselem J."/>
            <person name="Cantarel B.L."/>
            <person name="Chiu R."/>
            <person name="Coutinho P.M."/>
            <person name="Feau N."/>
            <person name="Field M."/>
            <person name="Frey P."/>
            <person name="Gelhaye E."/>
            <person name="Goldberg J."/>
            <person name="Grabherr M.G."/>
            <person name="Kodira C.D."/>
            <person name="Kohler A."/>
            <person name="Kuees U."/>
            <person name="Lindquist E.A."/>
            <person name="Lucas S.M."/>
            <person name="Mago R."/>
            <person name="Mauceli E."/>
            <person name="Morin E."/>
            <person name="Murat C."/>
            <person name="Pangilinan J.L."/>
            <person name="Park R."/>
            <person name="Pearson M."/>
            <person name="Quesneville H."/>
            <person name="Rouhier N."/>
            <person name="Sakthikumar S."/>
            <person name="Salamov A.A."/>
            <person name="Schmutz J."/>
            <person name="Selles B."/>
            <person name="Shapiro H."/>
            <person name="Tanguay P."/>
            <person name="Tuskan G.A."/>
            <person name="Henrissat B."/>
            <person name="Van de Peer Y."/>
            <person name="Rouze P."/>
            <person name="Ellis J.G."/>
            <person name="Dodds P.N."/>
            <person name="Schein J.E."/>
            <person name="Zhong S."/>
            <person name="Hamelin R.C."/>
            <person name="Grigoriev I.V."/>
            <person name="Szabo L.J."/>
            <person name="Martin F."/>
        </authorList>
    </citation>
    <scope>NUCLEOTIDE SEQUENCE [LARGE SCALE GENOMIC DNA]</scope>
    <source>
        <strain evidence="3">98AG31 / pathotype 3-4-7</strain>
    </source>
</reference>
<dbReference type="RefSeq" id="XP_007418580.1">
    <property type="nucleotide sequence ID" value="XM_007418518.1"/>
</dbReference>
<dbReference type="AlphaFoldDB" id="F4SB04"/>
<organism evidence="3">
    <name type="scientific">Melampsora larici-populina (strain 98AG31 / pathotype 3-4-7)</name>
    <name type="common">Poplar leaf rust fungus</name>
    <dbReference type="NCBI Taxonomy" id="747676"/>
    <lineage>
        <taxon>Eukaryota</taxon>
        <taxon>Fungi</taxon>
        <taxon>Dikarya</taxon>
        <taxon>Basidiomycota</taxon>
        <taxon>Pucciniomycotina</taxon>
        <taxon>Pucciniomycetes</taxon>
        <taxon>Pucciniales</taxon>
        <taxon>Melampsoraceae</taxon>
        <taxon>Melampsora</taxon>
    </lineage>
</organism>
<dbReference type="Proteomes" id="UP000001072">
    <property type="component" value="Unassembled WGS sequence"/>
</dbReference>